<accession>A0A7D6VR27</accession>
<evidence type="ECO:0000313" key="3">
    <source>
        <dbReference type="EMBL" id="QLY78877.1"/>
    </source>
</evidence>
<dbReference type="InterPro" id="IPR036188">
    <property type="entry name" value="FAD/NAD-bd_sf"/>
</dbReference>
<gene>
    <name evidence="3" type="ORF">HZF06_17575</name>
</gene>
<sequence length="496" mass="56090">MKKIIIIGAGISGLTAGIFGIKSGFEVEIFEMHSIAGGECTGWSRKNYHFDNCIHWVTGSNKESDLYKVWEEIGALENTEIEKFDYLYSINYEGKTLYLYSDLEKLRNHFLDLSSEDKEEIEALIAAANDMKSFSIPTKKPMDMMNIIDYIKLAKSYGRAGKHVSKFDKLSLEKYSMRFKSAIIRKAITSSLPEGYSATPLFFLLGGLASGDCGWPRGGSLAMSQRIEKKFKNLGGKINYNSKVKSIVIKENKASGIELANGKTISGDYIISTIDAKKLLSDLLQDKYKDGVFDKLYNNTKDYPIHSSVNLGLGVKCDLSKRDHSASFEIEPFKCGSEYVDSISIKHYCNEKGFSPEGYSSIRINIMCNDYEYWKELKENNKELYYKEKEGICKDLISRIEKIYPEIIGNVEVTDICTPVTYERYCGAYRGAWMAFDKKANVKSIVHKGKIKNISNLYVGGQWIMSPGGLPVACLSGKWAIQKICTTENKKFYFKY</sequence>
<feature type="domain" description="Amine oxidase" evidence="2">
    <location>
        <begin position="11"/>
        <end position="478"/>
    </location>
</feature>
<reference evidence="3 4" key="1">
    <citation type="submission" date="2020-07" db="EMBL/GenBank/DDBJ databases">
        <title>Electron transfer.</title>
        <authorList>
            <person name="Huang L."/>
            <person name="Liu X."/>
            <person name="Zhou S."/>
        </authorList>
    </citation>
    <scope>NUCLEOTIDE SEQUENCE [LARGE SCALE GENOMIC DNA]</scope>
    <source>
        <strain evidence="3 4">Lx1</strain>
    </source>
</reference>
<proteinExistence type="inferred from homology"/>
<comment type="similarity">
    <text evidence="1">Belongs to the carotenoid/retinoid oxidoreductase family. CrtN subfamily.</text>
</comment>
<dbReference type="KEGG" id="cint:HZF06_17575"/>
<dbReference type="EMBL" id="CP059378">
    <property type="protein sequence ID" value="QLY78877.1"/>
    <property type="molecule type" value="Genomic_DNA"/>
</dbReference>
<dbReference type="PANTHER" id="PTHR43734:SF1">
    <property type="entry name" value="PHYTOENE DESATURASE"/>
    <property type="match status" value="1"/>
</dbReference>
<dbReference type="Proteomes" id="UP000512286">
    <property type="component" value="Chromosome"/>
</dbReference>
<protein>
    <submittedName>
        <fullName evidence="3">NAD(P)/FAD-dependent oxidoreductase</fullName>
    </submittedName>
</protein>
<dbReference type="PANTHER" id="PTHR43734">
    <property type="entry name" value="PHYTOENE DESATURASE"/>
    <property type="match status" value="1"/>
</dbReference>
<dbReference type="InterPro" id="IPR002937">
    <property type="entry name" value="Amino_oxidase"/>
</dbReference>
<evidence type="ECO:0000256" key="1">
    <source>
        <dbReference type="ARBA" id="ARBA00038322"/>
    </source>
</evidence>
<name>A0A7D6VR27_9CLOT</name>
<evidence type="ECO:0000313" key="4">
    <source>
        <dbReference type="Proteomes" id="UP000512286"/>
    </source>
</evidence>
<dbReference type="Pfam" id="PF01593">
    <property type="entry name" value="Amino_oxidase"/>
    <property type="match status" value="1"/>
</dbReference>
<dbReference type="AlphaFoldDB" id="A0A7D6VR27"/>
<evidence type="ECO:0000259" key="2">
    <source>
        <dbReference type="Pfam" id="PF01593"/>
    </source>
</evidence>
<dbReference type="GO" id="GO:0016491">
    <property type="term" value="F:oxidoreductase activity"/>
    <property type="evidence" value="ECO:0007669"/>
    <property type="project" value="InterPro"/>
</dbReference>
<dbReference type="RefSeq" id="WP_181601139.1">
    <property type="nucleotide sequence ID" value="NZ_CP059378.1"/>
</dbReference>
<dbReference type="Gene3D" id="3.50.50.60">
    <property type="entry name" value="FAD/NAD(P)-binding domain"/>
    <property type="match status" value="2"/>
</dbReference>
<dbReference type="SUPFAM" id="SSF51905">
    <property type="entry name" value="FAD/NAD(P)-binding domain"/>
    <property type="match status" value="1"/>
</dbReference>
<organism evidence="3 4">
    <name type="scientific">Clostridium intestinale</name>
    <dbReference type="NCBI Taxonomy" id="36845"/>
    <lineage>
        <taxon>Bacteria</taxon>
        <taxon>Bacillati</taxon>
        <taxon>Bacillota</taxon>
        <taxon>Clostridia</taxon>
        <taxon>Eubacteriales</taxon>
        <taxon>Clostridiaceae</taxon>
        <taxon>Clostridium</taxon>
    </lineage>
</organism>